<dbReference type="Proteomes" id="UP000019249">
    <property type="component" value="Unassembled WGS sequence"/>
</dbReference>
<evidence type="ECO:0000259" key="4">
    <source>
        <dbReference type="PROSITE" id="PS50893"/>
    </source>
</evidence>
<dbReference type="InterPro" id="IPR003439">
    <property type="entry name" value="ABC_transporter-like_ATP-bd"/>
</dbReference>
<evidence type="ECO:0000313" key="6">
    <source>
        <dbReference type="Proteomes" id="UP000019249"/>
    </source>
</evidence>
<dbReference type="InterPro" id="IPR027417">
    <property type="entry name" value="P-loop_NTPase"/>
</dbReference>
<dbReference type="PANTHER" id="PTHR42939:SF1">
    <property type="entry name" value="ABC TRANSPORTER ATP-BINDING PROTEIN ALBC-RELATED"/>
    <property type="match status" value="1"/>
</dbReference>
<reference evidence="5 6" key="1">
    <citation type="journal article" date="2014" name="Int. J. Syst. Evol. Microbiol.">
        <title>Listeria floridensis sp. nov., Listeria aquatica sp. nov., Listeria cornellensis sp. nov., Listeria riparia sp. nov. and Listeria grandensis sp. nov., from agricultural and natural environments.</title>
        <authorList>
            <person name="den Bakker H.C."/>
            <person name="Warchocki S."/>
            <person name="Wright E.M."/>
            <person name="Allred A.F."/>
            <person name="Ahlstrom C."/>
            <person name="Manuel C.S."/>
            <person name="Stasiewicz M.J."/>
            <person name="Burrell A."/>
            <person name="Roof S."/>
            <person name="Strawn L."/>
            <person name="Fortes E.D."/>
            <person name="Nightingale K.K."/>
            <person name="Kephart D."/>
            <person name="Wiedmann M."/>
        </authorList>
    </citation>
    <scope>NUCLEOTIDE SEQUENCE [LARGE SCALE GENOMIC DNA]</scope>
    <source>
        <strain evidence="5 6">FSL S10-1187</strain>
    </source>
</reference>
<dbReference type="RefSeq" id="WP_051993648.1">
    <property type="nucleotide sequence ID" value="NZ_AODF01000034.1"/>
</dbReference>
<dbReference type="PANTHER" id="PTHR42939">
    <property type="entry name" value="ABC TRANSPORTER ATP-BINDING PROTEIN ALBC-RELATED"/>
    <property type="match status" value="1"/>
</dbReference>
<evidence type="ECO:0000256" key="2">
    <source>
        <dbReference type="ARBA" id="ARBA00022741"/>
    </source>
</evidence>
<feature type="domain" description="ABC transporter" evidence="4">
    <location>
        <begin position="2"/>
        <end position="217"/>
    </location>
</feature>
<dbReference type="GO" id="GO:0005524">
    <property type="term" value="F:ATP binding"/>
    <property type="evidence" value="ECO:0007669"/>
    <property type="project" value="UniProtKB-KW"/>
</dbReference>
<name>A0ABP3AXD0_9LIST</name>
<dbReference type="Pfam" id="PF00005">
    <property type="entry name" value="ABC_tran"/>
    <property type="match status" value="1"/>
</dbReference>
<dbReference type="SUPFAM" id="SSF52540">
    <property type="entry name" value="P-loop containing nucleoside triphosphate hydrolases"/>
    <property type="match status" value="1"/>
</dbReference>
<protein>
    <submittedName>
        <fullName evidence="5">ABC transporter ATP-binding protein</fullName>
    </submittedName>
</protein>
<keyword evidence="1" id="KW-0813">Transport</keyword>
<keyword evidence="2" id="KW-0547">Nucleotide-binding</keyword>
<sequence length="217" mass="25492">MIQIRDLEIVTREKLIEKGSFQFHEGMIYGLSAPNGSGKTTLLRVIAGLTAARNGEIYFEQEGIRLNRKEIAQRLFYYETTEWLDKNLSALDYLKFVGKMWHHDVHQLHSIIHFWEMEEFVRLPIRKYSLGMKQKTVLAMYAYSHTDYWLMDEPTNGLDTVNQERFIQFVKEAKEKGKTVIFSSHLNDQLYAITDETIYIMQQQLMSSKDGWRGGHS</sequence>
<evidence type="ECO:0000313" key="5">
    <source>
        <dbReference type="EMBL" id="EUJ26934.1"/>
    </source>
</evidence>
<keyword evidence="3 5" id="KW-0067">ATP-binding</keyword>
<evidence type="ECO:0000256" key="3">
    <source>
        <dbReference type="ARBA" id="ARBA00022840"/>
    </source>
</evidence>
<dbReference type="EMBL" id="AODF01000034">
    <property type="protein sequence ID" value="EUJ26934.1"/>
    <property type="molecule type" value="Genomic_DNA"/>
</dbReference>
<dbReference type="InterPro" id="IPR003593">
    <property type="entry name" value="AAA+_ATPase"/>
</dbReference>
<dbReference type="SMART" id="SM00382">
    <property type="entry name" value="AAA"/>
    <property type="match status" value="1"/>
</dbReference>
<accession>A0ABP3AXD0</accession>
<dbReference type="PROSITE" id="PS50893">
    <property type="entry name" value="ABC_TRANSPORTER_2"/>
    <property type="match status" value="1"/>
</dbReference>
<organism evidence="5 6">
    <name type="scientific">Listeria floridensis FSL S10-1187</name>
    <dbReference type="NCBI Taxonomy" id="1265817"/>
    <lineage>
        <taxon>Bacteria</taxon>
        <taxon>Bacillati</taxon>
        <taxon>Bacillota</taxon>
        <taxon>Bacilli</taxon>
        <taxon>Bacillales</taxon>
        <taxon>Listeriaceae</taxon>
        <taxon>Listeria</taxon>
    </lineage>
</organism>
<evidence type="ECO:0000256" key="1">
    <source>
        <dbReference type="ARBA" id="ARBA00022448"/>
    </source>
</evidence>
<comment type="caution">
    <text evidence="5">The sequence shown here is derived from an EMBL/GenBank/DDBJ whole genome shotgun (WGS) entry which is preliminary data.</text>
</comment>
<gene>
    <name evidence="5" type="ORF">MFLO_13720</name>
</gene>
<dbReference type="Gene3D" id="3.40.50.300">
    <property type="entry name" value="P-loop containing nucleotide triphosphate hydrolases"/>
    <property type="match status" value="1"/>
</dbReference>
<dbReference type="InterPro" id="IPR051782">
    <property type="entry name" value="ABC_Transporter_VariousFunc"/>
</dbReference>
<proteinExistence type="predicted"/>
<keyword evidence="6" id="KW-1185">Reference proteome</keyword>